<gene>
    <name evidence="9" type="ORF">SAMN04487931_102477</name>
</gene>
<dbReference type="PANTHER" id="PTHR22726">
    <property type="entry name" value="METALLOENDOPEPTIDASE OMA1"/>
    <property type="match status" value="1"/>
</dbReference>
<dbReference type="InterPro" id="IPR051156">
    <property type="entry name" value="Mito/Outer_Membr_Metalloprot"/>
</dbReference>
<reference evidence="10" key="1">
    <citation type="submission" date="2016-10" db="EMBL/GenBank/DDBJ databases">
        <authorList>
            <person name="Varghese N."/>
            <person name="Submissions S."/>
        </authorList>
    </citation>
    <scope>NUCLEOTIDE SEQUENCE [LARGE SCALE GENOMIC DNA]</scope>
    <source>
        <strain evidence="10">DSM 3384</strain>
    </source>
</reference>
<feature type="chain" id="PRO_5011501713" evidence="7">
    <location>
        <begin position="22"/>
        <end position="274"/>
    </location>
</feature>
<evidence type="ECO:0000256" key="7">
    <source>
        <dbReference type="SAM" id="SignalP"/>
    </source>
</evidence>
<comment type="cofactor">
    <cofactor evidence="6">
        <name>Zn(2+)</name>
        <dbReference type="ChEBI" id="CHEBI:29105"/>
    </cofactor>
    <text evidence="6">Binds 1 zinc ion per subunit.</text>
</comment>
<dbReference type="AlphaFoldDB" id="A0A1H2E3W6"/>
<feature type="signal peptide" evidence="7">
    <location>
        <begin position="1"/>
        <end position="21"/>
    </location>
</feature>
<dbReference type="GO" id="GO:0046872">
    <property type="term" value="F:metal ion binding"/>
    <property type="evidence" value="ECO:0007669"/>
    <property type="project" value="UniProtKB-KW"/>
</dbReference>
<protein>
    <submittedName>
        <fullName evidence="9">Putative metalloprotease</fullName>
    </submittedName>
</protein>
<evidence type="ECO:0000313" key="10">
    <source>
        <dbReference type="Proteomes" id="UP000199608"/>
    </source>
</evidence>
<evidence type="ECO:0000256" key="1">
    <source>
        <dbReference type="ARBA" id="ARBA00022670"/>
    </source>
</evidence>
<evidence type="ECO:0000313" key="9">
    <source>
        <dbReference type="EMBL" id="SDT89787.1"/>
    </source>
</evidence>
<dbReference type="Proteomes" id="UP000199608">
    <property type="component" value="Unassembled WGS sequence"/>
</dbReference>
<evidence type="ECO:0000256" key="5">
    <source>
        <dbReference type="ARBA" id="ARBA00023049"/>
    </source>
</evidence>
<organism evidence="9 10">
    <name type="scientific">Desulfobacula phenolica</name>
    <dbReference type="NCBI Taxonomy" id="90732"/>
    <lineage>
        <taxon>Bacteria</taxon>
        <taxon>Pseudomonadati</taxon>
        <taxon>Thermodesulfobacteriota</taxon>
        <taxon>Desulfobacteria</taxon>
        <taxon>Desulfobacterales</taxon>
        <taxon>Desulfobacteraceae</taxon>
        <taxon>Desulfobacula</taxon>
    </lineage>
</organism>
<dbReference type="EMBL" id="FNLL01000002">
    <property type="protein sequence ID" value="SDT89787.1"/>
    <property type="molecule type" value="Genomic_DNA"/>
</dbReference>
<evidence type="ECO:0000256" key="6">
    <source>
        <dbReference type="RuleBase" id="RU003983"/>
    </source>
</evidence>
<name>A0A1H2E3W6_9BACT</name>
<dbReference type="InterPro" id="IPR001915">
    <property type="entry name" value="Peptidase_M48"/>
</dbReference>
<proteinExistence type="inferred from homology"/>
<dbReference type="GO" id="GO:0016020">
    <property type="term" value="C:membrane"/>
    <property type="evidence" value="ECO:0007669"/>
    <property type="project" value="TreeGrafter"/>
</dbReference>
<keyword evidence="2" id="KW-0479">Metal-binding</keyword>
<dbReference type="Gene3D" id="3.30.2010.10">
    <property type="entry name" value="Metalloproteases ('zincins'), catalytic domain"/>
    <property type="match status" value="1"/>
</dbReference>
<dbReference type="PROSITE" id="PS51257">
    <property type="entry name" value="PROKAR_LIPOPROTEIN"/>
    <property type="match status" value="1"/>
</dbReference>
<dbReference type="Pfam" id="PF01435">
    <property type="entry name" value="Peptidase_M48"/>
    <property type="match status" value="1"/>
</dbReference>
<keyword evidence="4 6" id="KW-0862">Zinc</keyword>
<evidence type="ECO:0000256" key="3">
    <source>
        <dbReference type="ARBA" id="ARBA00022801"/>
    </source>
</evidence>
<feature type="domain" description="Peptidase M48" evidence="8">
    <location>
        <begin position="92"/>
        <end position="245"/>
    </location>
</feature>
<evidence type="ECO:0000256" key="4">
    <source>
        <dbReference type="ARBA" id="ARBA00022833"/>
    </source>
</evidence>
<accession>A0A1H2E3W6</accession>
<keyword evidence="7" id="KW-0732">Signal</keyword>
<keyword evidence="5 6" id="KW-0482">Metalloprotease</keyword>
<comment type="similarity">
    <text evidence="6">Belongs to the peptidase M48 family.</text>
</comment>
<keyword evidence="10" id="KW-1185">Reference proteome</keyword>
<dbReference type="GO" id="GO:0004222">
    <property type="term" value="F:metalloendopeptidase activity"/>
    <property type="evidence" value="ECO:0007669"/>
    <property type="project" value="InterPro"/>
</dbReference>
<keyword evidence="3 6" id="KW-0378">Hydrolase</keyword>
<dbReference type="CDD" id="cd07334">
    <property type="entry name" value="M48C_loiP_like"/>
    <property type="match status" value="1"/>
</dbReference>
<dbReference type="GO" id="GO:0051603">
    <property type="term" value="P:proteolysis involved in protein catabolic process"/>
    <property type="evidence" value="ECO:0007669"/>
    <property type="project" value="TreeGrafter"/>
</dbReference>
<keyword evidence="1 6" id="KW-0645">Protease</keyword>
<evidence type="ECO:0000259" key="8">
    <source>
        <dbReference type="Pfam" id="PF01435"/>
    </source>
</evidence>
<evidence type="ECO:0000256" key="2">
    <source>
        <dbReference type="ARBA" id="ARBA00022723"/>
    </source>
</evidence>
<sequence>MSCMKKYFFIIIILFLSLFSAGCENTDFSVVTDAGIDAIKAVTLSDENVKKIALKASRQSDIKHKIAPLSNLYGKRLYNLIGTKYSSNGYDFNFKVYLSPVVNAFAMADGTIRIYSGLMDMLNDEELLFVLGHEMGHVVEKHIKKKIRLAYAGRAIRKGIASQENIAGDIARSSFGGLIELLINAQFSQQEEREADDFGIAYLQEKGLNLQSAVSALKKIATLGNKHSFLSSHPAPEVRAKRLQNQIDNPEKPGDPSLVEQIISRLKEWKNILN</sequence>
<dbReference type="PANTHER" id="PTHR22726:SF8">
    <property type="entry name" value="METALLOPROTEASE YCAL"/>
    <property type="match status" value="1"/>
</dbReference>